<dbReference type="NCBIfam" id="NF005383">
    <property type="entry name" value="PRK06926.1"/>
    <property type="match status" value="1"/>
</dbReference>
<dbReference type="InterPro" id="IPR002898">
    <property type="entry name" value="MotA_ExbB_proton_chnl"/>
</dbReference>
<evidence type="ECO:0000256" key="3">
    <source>
        <dbReference type="ARBA" id="ARBA00022448"/>
    </source>
</evidence>
<feature type="transmembrane region" description="Helical" evidence="8">
    <location>
        <begin position="186"/>
        <end position="205"/>
    </location>
</feature>
<keyword evidence="6 8" id="KW-1133">Transmembrane helix</keyword>
<accession>A0ABR8QJ50</accession>
<dbReference type="InterPro" id="IPR000540">
    <property type="entry name" value="Flag_MotA_CS"/>
</dbReference>
<dbReference type="InterPro" id="IPR047055">
    <property type="entry name" value="MotA-like"/>
</dbReference>
<evidence type="ECO:0000256" key="4">
    <source>
        <dbReference type="ARBA" id="ARBA00022475"/>
    </source>
</evidence>
<protein>
    <submittedName>
        <fullName evidence="10">Flagellar motor protein MotP</fullName>
    </submittedName>
</protein>
<keyword evidence="11" id="KW-1185">Reference proteome</keyword>
<feature type="domain" description="MotA/TolQ/ExbB proton channel" evidence="9">
    <location>
        <begin position="109"/>
        <end position="220"/>
    </location>
</feature>
<evidence type="ECO:0000313" key="11">
    <source>
        <dbReference type="Proteomes" id="UP000657931"/>
    </source>
</evidence>
<keyword evidence="10" id="KW-0969">Cilium</keyword>
<evidence type="ECO:0000256" key="7">
    <source>
        <dbReference type="ARBA" id="ARBA00023136"/>
    </source>
</evidence>
<keyword evidence="5 8" id="KW-0812">Transmembrane</keyword>
<dbReference type="RefSeq" id="WP_191809896.1">
    <property type="nucleotide sequence ID" value="NZ_JACSQT010000001.1"/>
</dbReference>
<keyword evidence="3" id="KW-0813">Transport</keyword>
<reference evidence="10 11" key="1">
    <citation type="submission" date="2020-08" db="EMBL/GenBank/DDBJ databases">
        <title>A Genomic Blueprint of the Chicken Gut Microbiome.</title>
        <authorList>
            <person name="Gilroy R."/>
            <person name="Ravi A."/>
            <person name="Getino M."/>
            <person name="Pursley I."/>
            <person name="Horton D.L."/>
            <person name="Alikhan N.-F."/>
            <person name="Baker D."/>
            <person name="Gharbi K."/>
            <person name="Hall N."/>
            <person name="Watson M."/>
            <person name="Adriaenssens E.M."/>
            <person name="Foster-Nyarko E."/>
            <person name="Jarju S."/>
            <person name="Secka A."/>
            <person name="Antonio M."/>
            <person name="Oren A."/>
            <person name="Chaudhuri R."/>
            <person name="La Ragione R.M."/>
            <person name="Hildebrand F."/>
            <person name="Pallen M.J."/>
        </authorList>
    </citation>
    <scope>NUCLEOTIDE SEQUENCE [LARGE SCALE GENOMIC DNA]</scope>
    <source>
        <strain evidence="10 11">Sa5YUA1</strain>
    </source>
</reference>
<evidence type="ECO:0000256" key="2">
    <source>
        <dbReference type="ARBA" id="ARBA00008038"/>
    </source>
</evidence>
<dbReference type="PANTHER" id="PTHR30433">
    <property type="entry name" value="CHEMOTAXIS PROTEIN MOTA"/>
    <property type="match status" value="1"/>
</dbReference>
<comment type="subcellular location">
    <subcellularLocation>
        <location evidence="1">Cell membrane</location>
        <topology evidence="1">Multi-pass membrane protein</topology>
    </subcellularLocation>
</comment>
<keyword evidence="10" id="KW-0282">Flagellum</keyword>
<dbReference type="Proteomes" id="UP000657931">
    <property type="component" value="Unassembled WGS sequence"/>
</dbReference>
<keyword evidence="10" id="KW-0966">Cell projection</keyword>
<keyword evidence="4" id="KW-1003">Cell membrane</keyword>
<proteinExistence type="inferred from homology"/>
<evidence type="ECO:0000256" key="5">
    <source>
        <dbReference type="ARBA" id="ARBA00022692"/>
    </source>
</evidence>
<evidence type="ECO:0000313" key="10">
    <source>
        <dbReference type="EMBL" id="MBD7935513.1"/>
    </source>
</evidence>
<feature type="transmembrane region" description="Helical" evidence="8">
    <location>
        <begin position="154"/>
        <end position="174"/>
    </location>
</feature>
<sequence length="273" mass="30380">MRKLDKLTPVGLMVGVIMIIFGIVASGGWTGIKSFFDFSSIFIVIGGVVAGLFISFQMKDLRKTFIVMKKGFSKEERSIESLIETFVKLADRARREGILSLELEVVNEPNPFIRKGVLLAVDGIEPEMIRDILNADIDAMEERHRKGRNIFEKAGDYAPAWGMIGTLIGLVLMLKNMDDPSELGSGMAIALLTTLYGTLLANLFFNPLAAKLESQTDDEIFYKQVVIEGVIGVQTGQNPTILREKLSVYLSETEKKAIEERLELTEGFEHEAQ</sequence>
<evidence type="ECO:0000256" key="8">
    <source>
        <dbReference type="SAM" id="Phobius"/>
    </source>
</evidence>
<dbReference type="PROSITE" id="PS01307">
    <property type="entry name" value="MOTA"/>
    <property type="match status" value="1"/>
</dbReference>
<dbReference type="Pfam" id="PF01618">
    <property type="entry name" value="MotA_ExbB"/>
    <property type="match status" value="1"/>
</dbReference>
<dbReference type="PANTHER" id="PTHR30433:SF2">
    <property type="entry name" value="MOTILITY PROTEIN A"/>
    <property type="match status" value="1"/>
</dbReference>
<evidence type="ECO:0000259" key="9">
    <source>
        <dbReference type="Pfam" id="PF01618"/>
    </source>
</evidence>
<evidence type="ECO:0000256" key="1">
    <source>
        <dbReference type="ARBA" id="ARBA00004651"/>
    </source>
</evidence>
<keyword evidence="7 8" id="KW-0472">Membrane</keyword>
<evidence type="ECO:0000256" key="6">
    <source>
        <dbReference type="ARBA" id="ARBA00022989"/>
    </source>
</evidence>
<name>A0ABR8QJ50_9BACI</name>
<feature type="transmembrane region" description="Helical" evidence="8">
    <location>
        <begin position="12"/>
        <end position="32"/>
    </location>
</feature>
<comment type="caution">
    <text evidence="10">The sequence shown here is derived from an EMBL/GenBank/DDBJ whole genome shotgun (WGS) entry which is preliminary data.</text>
</comment>
<organism evidence="10 11">
    <name type="scientific">Cytobacillus stercorigallinarum</name>
    <dbReference type="NCBI Taxonomy" id="2762240"/>
    <lineage>
        <taxon>Bacteria</taxon>
        <taxon>Bacillati</taxon>
        <taxon>Bacillota</taxon>
        <taxon>Bacilli</taxon>
        <taxon>Bacillales</taxon>
        <taxon>Bacillaceae</taxon>
        <taxon>Cytobacillus</taxon>
    </lineage>
</organism>
<comment type="similarity">
    <text evidence="2">Belongs to the MotA family.</text>
</comment>
<feature type="transmembrane region" description="Helical" evidence="8">
    <location>
        <begin position="38"/>
        <end position="56"/>
    </location>
</feature>
<dbReference type="EMBL" id="JACSQT010000001">
    <property type="protein sequence ID" value="MBD7935513.1"/>
    <property type="molecule type" value="Genomic_DNA"/>
</dbReference>
<gene>
    <name evidence="10" type="primary">motP</name>
    <name evidence="10" type="ORF">H9655_00600</name>
</gene>